<keyword evidence="3" id="KW-1185">Reference proteome</keyword>
<dbReference type="AlphaFoldDB" id="A0A8H6S7Y6"/>
<feature type="chain" id="PRO_5034278109" evidence="1">
    <location>
        <begin position="19"/>
        <end position="292"/>
    </location>
</feature>
<organism evidence="2 3">
    <name type="scientific">Mycena indigotica</name>
    <dbReference type="NCBI Taxonomy" id="2126181"/>
    <lineage>
        <taxon>Eukaryota</taxon>
        <taxon>Fungi</taxon>
        <taxon>Dikarya</taxon>
        <taxon>Basidiomycota</taxon>
        <taxon>Agaricomycotina</taxon>
        <taxon>Agaricomycetes</taxon>
        <taxon>Agaricomycetidae</taxon>
        <taxon>Agaricales</taxon>
        <taxon>Marasmiineae</taxon>
        <taxon>Mycenaceae</taxon>
        <taxon>Mycena</taxon>
    </lineage>
</organism>
<dbReference type="GeneID" id="59349061"/>
<dbReference type="Proteomes" id="UP000636479">
    <property type="component" value="Unassembled WGS sequence"/>
</dbReference>
<comment type="caution">
    <text evidence="2">The sequence shown here is derived from an EMBL/GenBank/DDBJ whole genome shotgun (WGS) entry which is preliminary data.</text>
</comment>
<evidence type="ECO:0000313" key="3">
    <source>
        <dbReference type="Proteomes" id="UP000636479"/>
    </source>
</evidence>
<gene>
    <name evidence="2" type="ORF">MIND_00994100</name>
</gene>
<protein>
    <submittedName>
        <fullName evidence="2">Uncharacterized protein</fullName>
    </submittedName>
</protein>
<dbReference type="EMBL" id="JACAZF010000009">
    <property type="protein sequence ID" value="KAF7294576.1"/>
    <property type="molecule type" value="Genomic_DNA"/>
</dbReference>
<accession>A0A8H6S7Y6</accession>
<dbReference type="OrthoDB" id="3256306at2759"/>
<reference evidence="2" key="1">
    <citation type="submission" date="2020-05" db="EMBL/GenBank/DDBJ databases">
        <title>Mycena genomes resolve the evolution of fungal bioluminescence.</title>
        <authorList>
            <person name="Tsai I.J."/>
        </authorList>
    </citation>
    <scope>NUCLEOTIDE SEQUENCE</scope>
    <source>
        <strain evidence="2">171206Taipei</strain>
    </source>
</reference>
<dbReference type="RefSeq" id="XP_037215939.1">
    <property type="nucleotide sequence ID" value="XM_037366545.1"/>
</dbReference>
<keyword evidence="1" id="KW-0732">Signal</keyword>
<evidence type="ECO:0000313" key="2">
    <source>
        <dbReference type="EMBL" id="KAF7294576.1"/>
    </source>
</evidence>
<proteinExistence type="predicted"/>
<evidence type="ECO:0000256" key="1">
    <source>
        <dbReference type="SAM" id="SignalP"/>
    </source>
</evidence>
<feature type="signal peptide" evidence="1">
    <location>
        <begin position="1"/>
        <end position="18"/>
    </location>
</feature>
<name>A0A8H6S7Y6_9AGAR</name>
<sequence length="292" mass="30531">MFALRFFSIAILAISSFAAPSTPPGQVVTPKGLRDASTVHEIPSGGKVKHVGNSTVHIISNTGSVLKVVKLKPELEAAVPTPTSDAPIPLQTGWVAYAHYFNNDVPIGSFKTTWTVPPTPAANHGQTLFLFNSIEPGSFDGIMQPVLQWGPSAAGGGAQWMLASWYLYPGGTFFTPLVGVSVGQTLQGEVQLVGASGGTFNYLSSFTNVGGTALEVDGGEELKWATLTLEAYGVTTRNDYPAGSTVFSATNLELTNGGFPNINWATVSDTADGIITTVNTEGSTAAVVTITY</sequence>